<dbReference type="Proteomes" id="UP001152799">
    <property type="component" value="Chromosome 9"/>
</dbReference>
<comment type="subcellular location">
    <subcellularLocation>
        <location evidence="1">Cytoplasm</location>
        <location evidence="1">Cytoskeleton</location>
        <location evidence="1">Microtubule organizing center</location>
        <location evidence="1">Centrosome</location>
    </subcellularLocation>
</comment>
<keyword evidence="3 5" id="KW-0175">Coiled coil</keyword>
<keyword evidence="8" id="KW-1185">Reference proteome</keyword>
<feature type="coiled-coil region" evidence="5">
    <location>
        <begin position="910"/>
        <end position="969"/>
    </location>
</feature>
<dbReference type="GO" id="GO:0005813">
    <property type="term" value="C:centrosome"/>
    <property type="evidence" value="ECO:0007669"/>
    <property type="project" value="UniProtKB-SubCell"/>
</dbReference>
<feature type="coiled-coil region" evidence="5">
    <location>
        <begin position="1085"/>
        <end position="1142"/>
    </location>
</feature>
<dbReference type="InterPro" id="IPR028745">
    <property type="entry name" value="AKAP9/Pericentrin"/>
</dbReference>
<evidence type="ECO:0000256" key="5">
    <source>
        <dbReference type="SAM" id="Coils"/>
    </source>
</evidence>
<feature type="compositionally biased region" description="Polar residues" evidence="6">
    <location>
        <begin position="2333"/>
        <end position="2343"/>
    </location>
</feature>
<evidence type="ECO:0000313" key="8">
    <source>
        <dbReference type="Proteomes" id="UP001152799"/>
    </source>
</evidence>
<dbReference type="EMBL" id="OU892285">
    <property type="protein sequence ID" value="CAG9773310.1"/>
    <property type="molecule type" value="Genomic_DNA"/>
</dbReference>
<evidence type="ECO:0000256" key="2">
    <source>
        <dbReference type="ARBA" id="ARBA00022490"/>
    </source>
</evidence>
<feature type="coiled-coil region" evidence="5">
    <location>
        <begin position="543"/>
        <end position="599"/>
    </location>
</feature>
<feature type="coiled-coil region" evidence="5">
    <location>
        <begin position="1499"/>
        <end position="1803"/>
    </location>
</feature>
<dbReference type="PANTHER" id="PTHR44981">
    <property type="entry name" value="PERICENTRIN-LIKE PROTEIN, ISOFORM F"/>
    <property type="match status" value="1"/>
</dbReference>
<evidence type="ECO:0000313" key="7">
    <source>
        <dbReference type="EMBL" id="CAG9773310.1"/>
    </source>
</evidence>
<feature type="coiled-coil region" evidence="5">
    <location>
        <begin position="996"/>
        <end position="1058"/>
    </location>
</feature>
<keyword evidence="4" id="KW-0206">Cytoskeleton</keyword>
<feature type="coiled-coil region" evidence="5">
    <location>
        <begin position="1981"/>
        <end position="2092"/>
    </location>
</feature>
<reference evidence="7" key="1">
    <citation type="submission" date="2022-01" db="EMBL/GenBank/DDBJ databases">
        <authorList>
            <person name="King R."/>
        </authorList>
    </citation>
    <scope>NUCLEOTIDE SEQUENCE</scope>
</reference>
<evidence type="ECO:0000256" key="4">
    <source>
        <dbReference type="ARBA" id="ARBA00023212"/>
    </source>
</evidence>
<dbReference type="GO" id="GO:0007165">
    <property type="term" value="P:signal transduction"/>
    <property type="evidence" value="ECO:0007669"/>
    <property type="project" value="InterPro"/>
</dbReference>
<evidence type="ECO:0000256" key="1">
    <source>
        <dbReference type="ARBA" id="ARBA00004300"/>
    </source>
</evidence>
<gene>
    <name evidence="7" type="ORF">CEUTPL_LOCUS13704</name>
</gene>
<feature type="coiled-coil region" evidence="5">
    <location>
        <begin position="1178"/>
        <end position="1377"/>
    </location>
</feature>
<dbReference type="GO" id="GO:0060090">
    <property type="term" value="F:molecular adaptor activity"/>
    <property type="evidence" value="ECO:0007669"/>
    <property type="project" value="InterPro"/>
</dbReference>
<feature type="region of interest" description="Disordered" evidence="6">
    <location>
        <begin position="2329"/>
        <end position="2350"/>
    </location>
</feature>
<protein>
    <recommendedName>
        <fullName evidence="9">A-kinase anchor protein 9</fullName>
    </recommendedName>
</protein>
<feature type="compositionally biased region" description="Basic and acidic residues" evidence="6">
    <location>
        <begin position="1"/>
        <end position="17"/>
    </location>
</feature>
<organism evidence="7 8">
    <name type="scientific">Ceutorhynchus assimilis</name>
    <name type="common">cabbage seed weevil</name>
    <dbReference type="NCBI Taxonomy" id="467358"/>
    <lineage>
        <taxon>Eukaryota</taxon>
        <taxon>Metazoa</taxon>
        <taxon>Ecdysozoa</taxon>
        <taxon>Arthropoda</taxon>
        <taxon>Hexapoda</taxon>
        <taxon>Insecta</taxon>
        <taxon>Pterygota</taxon>
        <taxon>Neoptera</taxon>
        <taxon>Endopterygota</taxon>
        <taxon>Coleoptera</taxon>
        <taxon>Polyphaga</taxon>
        <taxon>Cucujiformia</taxon>
        <taxon>Curculionidae</taxon>
        <taxon>Ceutorhynchinae</taxon>
        <taxon>Ceutorhynchus</taxon>
    </lineage>
</organism>
<accession>A0A9N9MYA1</accession>
<feature type="coiled-coil region" evidence="5">
    <location>
        <begin position="224"/>
        <end position="354"/>
    </location>
</feature>
<evidence type="ECO:0008006" key="9">
    <source>
        <dbReference type="Google" id="ProtNLM"/>
    </source>
</evidence>
<feature type="coiled-coil region" evidence="5">
    <location>
        <begin position="790"/>
        <end position="845"/>
    </location>
</feature>
<proteinExistence type="predicted"/>
<dbReference type="OrthoDB" id="2020852at2759"/>
<evidence type="ECO:0000256" key="3">
    <source>
        <dbReference type="ARBA" id="ARBA00023054"/>
    </source>
</evidence>
<sequence length="2382" mass="275365">MEEHEDHSSEEILQEKESQEDDNVASPENSISEHITSNSGSIENDRSFQEIEVFNQPSAFENAFHPMENISQEQKPSSLDLSSFGSYGLLDNMDRPSRNSSRNAKSVLEEILANTEFDLSDDKEESFNLFANLDLSDKSLVSNKTTCDKQLDLEKDKDGTSLKVKQLVEIVAMRDTTINALTQELDSFREMSNPTYTSSMVSVTEYKQLQEECHNKIMECNSIIAVKNDQIQKLSESLDQTLSEKKELLNEVNGFKEEIAQLQQQLQETAKMVENHQCVVAQQNEVPEIVPELEVECLDVEKQKLSELVEKLQNEVIDLKDQMKLNNEDYANEIASLQDLLESTKRSSEELVEKHSRDLKDLREYFEKKCVELEKNYSEEVFSQQSRKLSGSSSEADLSGDFLLSSQPGPDGDGEIKIFKSKEDVEKFKETLSNFVIKLSKHSLEDVSDKTLINIEIEVRNELNALLKIGEKLEIKAVESKYLEEISDLRYQLDIEVKRHRHLSICSAAQEVVSSGDFELTEVVQSYERRLQEQIAIAKIDLVNELETQIQRLVSNESDEEELPSELRELRERFTAKYEAEIQDLKEKHEIEVTKLKDDHLKILNGALERARRRSLKDESSKSEIELLKERDSLKKQVISLRNLLSELVQYFTQAEDELNNTLVDNLVKQNNETSLNLSQLEADLNQDSSSGGTTNSSRVFDSLANKTRVHFAPNFGELINMIEHQSQHHDESIDISIDLKNELGMCLEKLKQEANAILTLTALPKGNNSTTEEQIALVSKQLVFETQHRDRLKAELVDANLIIAALEKEKEVLEARSDELFNKVTILESDLEELRYKMAELIENGQAEVISVGYGEGGNATSQDLGDTMTALADIHEQARTMLAHSRTSADPNVLRLIEELCRVGEKIKEEAKKESRDLLQQIEVADKKYKTTQKFLEDQAVEREQERDEAQKKIDNLCAQLKNRDKDKAYYQIMTSEHHGKCSSRVHQVDAYQVEELQQQIHDLNHIIEDQSHKFKELESERDEAVEKIQLFRDIVRDLEEKNDTKGQQIRQHLRDIEKLECIVNQQSQSLDGHSLFGDVSDLQNLRKQCDDLQEEVQKLRIGAELAGSEGALKQIKIQIHEIELDVDKKTQELEQLHSTGRNSCSSRSEDMSVGDLLRARASNAMDECEVPLQQLARLKEKLTRHTRAEEAAIKRINDLEMLVSTLKTEIEEATNEKEFLKRQIQEQIVLLSDFQIRLDQQRIKAEHIEKQTNTSLETKIYDLQNEIVDLREKLRNKDKTIHLQETNIKDIQRRLKDRENDIATAKDDELVVDMQKELEVLRQENQQMKDKLSTDNQILPNLVENIIQDKNHDIEKLREKLTEAEKLLFSYTSLNLDKNDLRTLAKLKNAGGSIEQLISILDLSQPIDQMRRYDNSRVDFSAGEPFTLKKNDDTEFLGSTTEPEISSIEKIGPANLHYTMAAPLGKPNSTELHQKSAEKRVHFQDSANQKNLTMEIEILRKEIEGKNKIILEMEAKIEKLNDFEEKMNKLQVCLDETEKALTNATRTFEKEQEEARENLQKLGVQLAEKKMQLSERDKEIQLLKEDSQRKDSMYFQLANEKRELDRNLEQFEKEHQSYEEINTRLVKELENKDAIIEHVSSENESSKEKLLSLQKEITHKVELIEKLREQITQNDTLVVDLKSDVHILNEDLKYYQNQATELEKKVAILENPAFNKQAQEEKLKKSQLIKEVAQLNDLLREKEALIEKMTEDQENLHSNLVSIDNKIKERGNIFDLNDRLKNEQKKNADLYLEIHKLKASLFNYEMASNDAVDEITGQVKEELACAAQIDSNILNAVSDHSLSSISEGQDVEYYMNCLKKQKIRNKHLLQVIDGLKKQTPSTEQQENIVQQKLDEMQRLMENDNIINQQKRIEDAKLMEHLRIKLEGALDYQEQLQKALEEERLIRKSLEIQCEDLKKPTSSSDSTTKYKSLPVQGVLERVSKELEIIKQEKANLMVEFETLKQNNSVLDYNLKYTKKMLNLEIEKNRTRDEEFRALLEKERKLFDEFSRKKCELETKEREIEEKKIKMAELEHDKKLLKKQKADLMKALKTQTTRTITPSIENAIAPEAFENLRKELVLKSNYITQLLNEKKMLENLANNEIRNSVDGNMPYEDLVARCNFLFAKTMRLDSVKKILIWQKCYLIDYLRNHQRHCLTAVLPRQPHEDYCLRRKRSPLQYFRAAVYTLISIERMKFLVRRWHSGIRKYEKVNARHYQSSIETFLKANLENVPKFHVGQPLRHHPTNPFSKNIILTSDPRSVSPTVNQEAGIVGTSWSGFSPPSKETRIVGSWNTKTGPQSVTREDSTPLQAPQLLAQLQERVDQIQDRLSIPFSTADTLP</sequence>
<feature type="region of interest" description="Disordered" evidence="6">
    <location>
        <begin position="1"/>
        <end position="52"/>
    </location>
</feature>
<evidence type="ECO:0000256" key="6">
    <source>
        <dbReference type="SAM" id="MobiDB-lite"/>
    </source>
</evidence>
<dbReference type="PANTHER" id="PTHR44981:SF2">
    <property type="entry name" value="PERICENTRIN-LIKE PROTEIN, ISOFORM F"/>
    <property type="match status" value="1"/>
</dbReference>
<feature type="compositionally biased region" description="Polar residues" evidence="6">
    <location>
        <begin position="26"/>
        <end position="42"/>
    </location>
</feature>
<feature type="coiled-coil region" evidence="5">
    <location>
        <begin position="1861"/>
        <end position="1905"/>
    </location>
</feature>
<keyword evidence="2" id="KW-0963">Cytoplasm</keyword>
<name>A0A9N9MYA1_9CUCU</name>